<dbReference type="EMBL" id="JBHSBA010000015">
    <property type="protein sequence ID" value="MFC4128314.1"/>
    <property type="molecule type" value="Genomic_DNA"/>
</dbReference>
<evidence type="ECO:0008006" key="4">
    <source>
        <dbReference type="Google" id="ProtNLM"/>
    </source>
</evidence>
<protein>
    <recommendedName>
        <fullName evidence="4">Nitroreductase family protein</fullName>
    </recommendedName>
</protein>
<feature type="region of interest" description="Disordered" evidence="1">
    <location>
        <begin position="1"/>
        <end position="22"/>
    </location>
</feature>
<accession>A0ABV8LC40</accession>
<reference evidence="3" key="1">
    <citation type="journal article" date="2019" name="Int. J. Syst. Evol. Microbiol.">
        <title>The Global Catalogue of Microorganisms (GCM) 10K type strain sequencing project: providing services to taxonomists for standard genome sequencing and annotation.</title>
        <authorList>
            <consortium name="The Broad Institute Genomics Platform"/>
            <consortium name="The Broad Institute Genome Sequencing Center for Infectious Disease"/>
            <person name="Wu L."/>
            <person name="Ma J."/>
        </authorList>
    </citation>
    <scope>NUCLEOTIDE SEQUENCE [LARGE SCALE GENOMIC DNA]</scope>
    <source>
        <strain evidence="3">CGMCC 4.7204</strain>
    </source>
</reference>
<dbReference type="SUPFAM" id="SSF55469">
    <property type="entry name" value="FMN-dependent nitroreductase-like"/>
    <property type="match status" value="1"/>
</dbReference>
<organism evidence="2 3">
    <name type="scientific">Nocardia rhizosphaerae</name>
    <dbReference type="NCBI Taxonomy" id="1691571"/>
    <lineage>
        <taxon>Bacteria</taxon>
        <taxon>Bacillati</taxon>
        <taxon>Actinomycetota</taxon>
        <taxon>Actinomycetes</taxon>
        <taxon>Mycobacteriales</taxon>
        <taxon>Nocardiaceae</taxon>
        <taxon>Nocardia</taxon>
    </lineage>
</organism>
<evidence type="ECO:0000313" key="2">
    <source>
        <dbReference type="EMBL" id="MFC4128314.1"/>
    </source>
</evidence>
<evidence type="ECO:0000256" key="1">
    <source>
        <dbReference type="SAM" id="MobiDB-lite"/>
    </source>
</evidence>
<feature type="region of interest" description="Disordered" evidence="1">
    <location>
        <begin position="119"/>
        <end position="150"/>
    </location>
</feature>
<sequence>MRETHRSRAYRRHPLRPAVRAPSVHNSQPWRWHLGHDRLDLYADFGRQLTATDPRARALMVSCGAALHHLGTALAMLGRHATIHRLPDPTRPDHLATITCTPHTPTDLDRGLAAAITTRRSDRRRYPAPVPPADLRAITTPRRPLAEVLD</sequence>
<comment type="caution">
    <text evidence="2">The sequence shown here is derived from an EMBL/GenBank/DDBJ whole genome shotgun (WGS) entry which is preliminary data.</text>
</comment>
<dbReference type="InterPro" id="IPR000415">
    <property type="entry name" value="Nitroreductase-like"/>
</dbReference>
<proteinExistence type="predicted"/>
<keyword evidence="3" id="KW-1185">Reference proteome</keyword>
<name>A0ABV8LC40_9NOCA</name>
<evidence type="ECO:0000313" key="3">
    <source>
        <dbReference type="Proteomes" id="UP001595767"/>
    </source>
</evidence>
<dbReference type="Proteomes" id="UP001595767">
    <property type="component" value="Unassembled WGS sequence"/>
</dbReference>
<gene>
    <name evidence="2" type="ORF">ACFOW8_25645</name>
</gene>
<dbReference type="RefSeq" id="WP_378554061.1">
    <property type="nucleotide sequence ID" value="NZ_JBHSBA010000015.1"/>
</dbReference>